<dbReference type="Proteomes" id="UP001589747">
    <property type="component" value="Unassembled WGS sequence"/>
</dbReference>
<keyword evidence="2" id="KW-1185">Reference proteome</keyword>
<name>A0ABV5KV99_9BACL</name>
<evidence type="ECO:0008006" key="3">
    <source>
        <dbReference type="Google" id="ProtNLM"/>
    </source>
</evidence>
<evidence type="ECO:0000313" key="2">
    <source>
        <dbReference type="Proteomes" id="UP001589747"/>
    </source>
</evidence>
<organism evidence="1 2">
    <name type="scientific">Paenibacillus aurantiacus</name>
    <dbReference type="NCBI Taxonomy" id="1936118"/>
    <lineage>
        <taxon>Bacteria</taxon>
        <taxon>Bacillati</taxon>
        <taxon>Bacillota</taxon>
        <taxon>Bacilli</taxon>
        <taxon>Bacillales</taxon>
        <taxon>Paenibacillaceae</taxon>
        <taxon>Paenibacillus</taxon>
    </lineage>
</organism>
<reference evidence="1 2" key="1">
    <citation type="submission" date="2024-09" db="EMBL/GenBank/DDBJ databases">
        <authorList>
            <person name="Sun Q."/>
            <person name="Mori K."/>
        </authorList>
    </citation>
    <scope>NUCLEOTIDE SEQUENCE [LARGE SCALE GENOMIC DNA]</scope>
    <source>
        <strain evidence="1 2">TISTR 2452</strain>
    </source>
</reference>
<accession>A0ABV5KV99</accession>
<sequence length="91" mass="10516">MARIVSFRGIALGAPFEFGNHREGFKLFERWVQDLLQIQSLSWIIVGMEPTGHYWFSLARWLVELGIESILVNSHLVKRTRKTGIIHLLLA</sequence>
<proteinExistence type="predicted"/>
<comment type="caution">
    <text evidence="1">The sequence shown here is derived from an EMBL/GenBank/DDBJ whole genome shotgun (WGS) entry which is preliminary data.</text>
</comment>
<dbReference type="EMBL" id="JBHMDO010000033">
    <property type="protein sequence ID" value="MFB9328318.1"/>
    <property type="molecule type" value="Genomic_DNA"/>
</dbReference>
<evidence type="ECO:0000313" key="1">
    <source>
        <dbReference type="EMBL" id="MFB9328318.1"/>
    </source>
</evidence>
<protein>
    <recommendedName>
        <fullName evidence="3">Transposase IS111A/IS1328/IS1533 N-terminal domain-containing protein</fullName>
    </recommendedName>
</protein>
<dbReference type="RefSeq" id="WP_377497493.1">
    <property type="nucleotide sequence ID" value="NZ_JBHMDO010000033.1"/>
</dbReference>
<gene>
    <name evidence="1" type="ORF">ACFFSY_20505</name>
</gene>